<evidence type="ECO:0000256" key="13">
    <source>
        <dbReference type="ARBA" id="ARBA00023136"/>
    </source>
</evidence>
<dbReference type="Proteomes" id="UP000006322">
    <property type="component" value="Unassembled WGS sequence"/>
</dbReference>
<dbReference type="OrthoDB" id="9804645at2"/>
<keyword evidence="17" id="KW-1185">Reference proteome</keyword>
<dbReference type="SUPFAM" id="SSF47384">
    <property type="entry name" value="Homodimeric domain of signal transducing histidine kinase"/>
    <property type="match status" value="1"/>
</dbReference>
<dbReference type="Gene3D" id="3.30.565.10">
    <property type="entry name" value="Histidine kinase-like ATPase, C-terminal domain"/>
    <property type="match status" value="1"/>
</dbReference>
<dbReference type="EMBL" id="BAER01000006">
    <property type="protein sequence ID" value="GAC31031.1"/>
    <property type="molecule type" value="Genomic_DNA"/>
</dbReference>
<dbReference type="CDD" id="cd00082">
    <property type="entry name" value="HisKA"/>
    <property type="match status" value="1"/>
</dbReference>
<evidence type="ECO:0000256" key="8">
    <source>
        <dbReference type="ARBA" id="ARBA00022741"/>
    </source>
</evidence>
<sequence>MLKHTFGVKRLFWRIFIAFWLASLLVMIATGFVLVNKFSSDEYNKRFFNDVVSQAERIVWRYEQDLATSGGAKVKLKDWVNNKHNRDGHLIPMLIKNDNGKTVYHYRLNKIKLKDRTEQHVTGPSNREYQVHIRKPKAPRIYKQVLYRFQSLQFGFIFIASALVSALLSWSIILPLNYLGAFSRRYANQQEVAILPRKLIARGDELGDLALDIDFMINKTHAAASAQQQLLHDVSHELRAPLARLQASAALIEQKSPDSRHVKQIHNDCLRIDQLIQQILDYSKLEQGSPTVENCDLNALCQHVVDNMAVNYPGIPVHFTARGKIELAGYPEALLQALDNIIGNACKYSANGELVEVSTLARELSVVVTVRDHGPGVDDEEMSKLSQPFYRAGNQMHTNGFGLGLSIAVKAINKHNGELRMSSPDDGGLCVEIILPRTLP</sequence>
<evidence type="ECO:0000256" key="10">
    <source>
        <dbReference type="ARBA" id="ARBA00022840"/>
    </source>
</evidence>
<dbReference type="SMART" id="SM00388">
    <property type="entry name" value="HisKA"/>
    <property type="match status" value="1"/>
</dbReference>
<dbReference type="InterPro" id="IPR005467">
    <property type="entry name" value="His_kinase_dom"/>
</dbReference>
<dbReference type="STRING" id="1129793.GPLA_0110"/>
<dbReference type="InterPro" id="IPR050398">
    <property type="entry name" value="HssS/ArlS-like"/>
</dbReference>
<dbReference type="PANTHER" id="PTHR45528">
    <property type="entry name" value="SENSOR HISTIDINE KINASE CPXA"/>
    <property type="match status" value="1"/>
</dbReference>
<feature type="transmembrane region" description="Helical" evidence="14">
    <location>
        <begin position="154"/>
        <end position="176"/>
    </location>
</feature>
<dbReference type="PROSITE" id="PS50109">
    <property type="entry name" value="HIS_KIN"/>
    <property type="match status" value="1"/>
</dbReference>
<dbReference type="EC" id="2.7.13.3" evidence="3"/>
<evidence type="ECO:0000256" key="7">
    <source>
        <dbReference type="ARBA" id="ARBA00022692"/>
    </source>
</evidence>
<dbReference type="SMART" id="SM00387">
    <property type="entry name" value="HATPase_c"/>
    <property type="match status" value="1"/>
</dbReference>
<evidence type="ECO:0000313" key="16">
    <source>
        <dbReference type="EMBL" id="GAC31031.1"/>
    </source>
</evidence>
<dbReference type="CDD" id="cd00075">
    <property type="entry name" value="HATPase"/>
    <property type="match status" value="1"/>
</dbReference>
<keyword evidence="8" id="KW-0547">Nucleotide-binding</keyword>
<dbReference type="GO" id="GO:0000155">
    <property type="term" value="F:phosphorelay sensor kinase activity"/>
    <property type="evidence" value="ECO:0007669"/>
    <property type="project" value="InterPro"/>
</dbReference>
<dbReference type="PRINTS" id="PR00344">
    <property type="entry name" value="BCTRLSENSOR"/>
</dbReference>
<keyword evidence="13 14" id="KW-0472">Membrane</keyword>
<dbReference type="InterPro" id="IPR003661">
    <property type="entry name" value="HisK_dim/P_dom"/>
</dbReference>
<comment type="catalytic activity">
    <reaction evidence="1">
        <text>ATP + protein L-histidine = ADP + protein N-phospho-L-histidine.</text>
        <dbReference type="EC" id="2.7.13.3"/>
    </reaction>
</comment>
<dbReference type="GO" id="GO:0005886">
    <property type="term" value="C:plasma membrane"/>
    <property type="evidence" value="ECO:0007669"/>
    <property type="project" value="UniProtKB-SubCell"/>
</dbReference>
<comment type="caution">
    <text evidence="16">The sequence shown here is derived from an EMBL/GenBank/DDBJ whole genome shotgun (WGS) entry which is preliminary data.</text>
</comment>
<dbReference type="Gene3D" id="1.10.287.130">
    <property type="match status" value="1"/>
</dbReference>
<dbReference type="InterPro" id="IPR036097">
    <property type="entry name" value="HisK_dim/P_sf"/>
</dbReference>
<keyword evidence="9 16" id="KW-0418">Kinase</keyword>
<accession>K6Z476</accession>
<dbReference type="Pfam" id="PF00512">
    <property type="entry name" value="HisKA"/>
    <property type="match status" value="1"/>
</dbReference>
<evidence type="ECO:0000256" key="4">
    <source>
        <dbReference type="ARBA" id="ARBA00022475"/>
    </source>
</evidence>
<keyword evidence="11 14" id="KW-1133">Transmembrane helix</keyword>
<gene>
    <name evidence="16" type="ORF">GPLA_0110</name>
</gene>
<dbReference type="InterPro" id="IPR036890">
    <property type="entry name" value="HATPase_C_sf"/>
</dbReference>
<feature type="domain" description="Histidine kinase" evidence="15">
    <location>
        <begin position="233"/>
        <end position="439"/>
    </location>
</feature>
<reference evidence="17" key="1">
    <citation type="journal article" date="2014" name="Environ. Microbiol.">
        <title>Comparative genomics of the marine bacterial genus Glaciecola reveals the high degree of genomic diversity and genomic characteristic for cold adaptation.</title>
        <authorList>
            <person name="Qin Q.L."/>
            <person name="Xie B.B."/>
            <person name="Yu Y."/>
            <person name="Shu Y.L."/>
            <person name="Rong J.C."/>
            <person name="Zhang Y.J."/>
            <person name="Zhao D.L."/>
            <person name="Chen X.L."/>
            <person name="Zhang X.Y."/>
            <person name="Chen B."/>
            <person name="Zhou B.C."/>
            <person name="Zhang Y.Z."/>
        </authorList>
    </citation>
    <scope>NUCLEOTIDE SEQUENCE [LARGE SCALE GENOMIC DNA]</scope>
    <source>
        <strain evidence="17">LMG 21857</strain>
    </source>
</reference>
<dbReference type="InterPro" id="IPR003594">
    <property type="entry name" value="HATPase_dom"/>
</dbReference>
<evidence type="ECO:0000256" key="11">
    <source>
        <dbReference type="ARBA" id="ARBA00022989"/>
    </source>
</evidence>
<keyword evidence="5" id="KW-0597">Phosphoprotein</keyword>
<evidence type="ECO:0000259" key="15">
    <source>
        <dbReference type="PROSITE" id="PS50109"/>
    </source>
</evidence>
<dbReference type="InterPro" id="IPR004358">
    <property type="entry name" value="Sig_transdc_His_kin-like_C"/>
</dbReference>
<dbReference type="GO" id="GO:0005524">
    <property type="term" value="F:ATP binding"/>
    <property type="evidence" value="ECO:0007669"/>
    <property type="project" value="UniProtKB-KW"/>
</dbReference>
<evidence type="ECO:0000256" key="3">
    <source>
        <dbReference type="ARBA" id="ARBA00012438"/>
    </source>
</evidence>
<evidence type="ECO:0000313" key="17">
    <source>
        <dbReference type="Proteomes" id="UP000006322"/>
    </source>
</evidence>
<protein>
    <recommendedName>
        <fullName evidence="3">histidine kinase</fullName>
        <ecNumber evidence="3">2.7.13.3</ecNumber>
    </recommendedName>
</protein>
<keyword evidence="10" id="KW-0067">ATP-binding</keyword>
<dbReference type="Pfam" id="PF02518">
    <property type="entry name" value="HATPase_c"/>
    <property type="match status" value="1"/>
</dbReference>
<keyword evidence="12" id="KW-0902">Two-component regulatory system</keyword>
<feature type="transmembrane region" description="Helical" evidence="14">
    <location>
        <begin position="12"/>
        <end position="35"/>
    </location>
</feature>
<keyword evidence="6" id="KW-0808">Transferase</keyword>
<evidence type="ECO:0000256" key="6">
    <source>
        <dbReference type="ARBA" id="ARBA00022679"/>
    </source>
</evidence>
<keyword evidence="7 14" id="KW-0812">Transmembrane</keyword>
<keyword evidence="4" id="KW-1003">Cell membrane</keyword>
<name>K6Z476_9ALTE</name>
<comment type="subcellular location">
    <subcellularLocation>
        <location evidence="2">Cell membrane</location>
        <topology evidence="2">Multi-pass membrane protein</topology>
    </subcellularLocation>
</comment>
<evidence type="ECO:0000256" key="14">
    <source>
        <dbReference type="SAM" id="Phobius"/>
    </source>
</evidence>
<evidence type="ECO:0000256" key="2">
    <source>
        <dbReference type="ARBA" id="ARBA00004651"/>
    </source>
</evidence>
<proteinExistence type="predicted"/>
<dbReference type="SUPFAM" id="SSF55874">
    <property type="entry name" value="ATPase domain of HSP90 chaperone/DNA topoisomerase II/histidine kinase"/>
    <property type="match status" value="1"/>
</dbReference>
<dbReference type="AlphaFoldDB" id="K6Z476"/>
<evidence type="ECO:0000256" key="12">
    <source>
        <dbReference type="ARBA" id="ARBA00023012"/>
    </source>
</evidence>
<dbReference type="RefSeq" id="WP_007102841.1">
    <property type="nucleotide sequence ID" value="NZ_BAER01000006.1"/>
</dbReference>
<evidence type="ECO:0000256" key="1">
    <source>
        <dbReference type="ARBA" id="ARBA00000085"/>
    </source>
</evidence>
<organism evidence="16 17">
    <name type="scientific">Paraglaciecola polaris LMG 21857</name>
    <dbReference type="NCBI Taxonomy" id="1129793"/>
    <lineage>
        <taxon>Bacteria</taxon>
        <taxon>Pseudomonadati</taxon>
        <taxon>Pseudomonadota</taxon>
        <taxon>Gammaproteobacteria</taxon>
        <taxon>Alteromonadales</taxon>
        <taxon>Alteromonadaceae</taxon>
        <taxon>Paraglaciecola</taxon>
    </lineage>
</organism>
<evidence type="ECO:0000256" key="9">
    <source>
        <dbReference type="ARBA" id="ARBA00022777"/>
    </source>
</evidence>
<dbReference type="PANTHER" id="PTHR45528:SF1">
    <property type="entry name" value="SENSOR HISTIDINE KINASE CPXA"/>
    <property type="match status" value="1"/>
</dbReference>
<evidence type="ECO:0000256" key="5">
    <source>
        <dbReference type="ARBA" id="ARBA00022553"/>
    </source>
</evidence>